<proteinExistence type="predicted"/>
<evidence type="ECO:0000313" key="1">
    <source>
        <dbReference type="EMBL" id="SFM64406.1"/>
    </source>
</evidence>
<evidence type="ECO:0000313" key="2">
    <source>
        <dbReference type="Proteomes" id="UP000199556"/>
    </source>
</evidence>
<dbReference type="RefSeq" id="WP_090486984.1">
    <property type="nucleotide sequence ID" value="NZ_FOUO01000017.1"/>
</dbReference>
<reference evidence="1 2" key="1">
    <citation type="submission" date="2016-10" db="EMBL/GenBank/DDBJ databases">
        <authorList>
            <person name="de Groot N.N."/>
        </authorList>
    </citation>
    <scope>NUCLEOTIDE SEQUENCE [LARGE SCALE GENOMIC DNA]</scope>
    <source>
        <strain evidence="1 2">DSM 4180</strain>
    </source>
</reference>
<dbReference type="EMBL" id="FOUO01000017">
    <property type="protein sequence ID" value="SFM64406.1"/>
    <property type="molecule type" value="Genomic_DNA"/>
</dbReference>
<accession>A0A1I4SIU1</accession>
<name>A0A1I4SIU1_ECTMO</name>
<keyword evidence="2" id="KW-1185">Reference proteome</keyword>
<dbReference type="SUPFAM" id="SSF63829">
    <property type="entry name" value="Calcium-dependent phosphotriesterase"/>
    <property type="match status" value="1"/>
</dbReference>
<sequence>MPLIVTTSHSVLEIDPSSLRWRPLRRGEGLYYGLARLGLDDSWVVAARCRMVSSARPPEQETGRLLVMSRRGWRRWHWQAPFPLRDMHEIAMAHGRLWVTCSHDDWVALRDDHGRWRRWRPLPRSRGKEPDVYHLNSLYFEDDRVWVLAHRRGPSLLLAFDVASALAGRTTPPLERVPLGVQAHNVWRDEGVLHTCSSAEGALVNTRGWRLETGGFPRGVARLQDGWAVGISQIAERGERDLSTGEVRLYDARWREQGRVSLPGEGLVLDVQVQPEAGDPSLIR</sequence>
<dbReference type="Proteomes" id="UP000199556">
    <property type="component" value="Unassembled WGS sequence"/>
</dbReference>
<protein>
    <submittedName>
        <fullName evidence="1">Uncharacterized protein</fullName>
    </submittedName>
</protein>
<organism evidence="1 2">
    <name type="scientific">Ectothiorhodospira mobilis</name>
    <dbReference type="NCBI Taxonomy" id="195064"/>
    <lineage>
        <taxon>Bacteria</taxon>
        <taxon>Pseudomonadati</taxon>
        <taxon>Pseudomonadota</taxon>
        <taxon>Gammaproteobacteria</taxon>
        <taxon>Chromatiales</taxon>
        <taxon>Ectothiorhodospiraceae</taxon>
        <taxon>Ectothiorhodospira</taxon>
    </lineage>
</organism>
<gene>
    <name evidence="1" type="ORF">SAMN05421721_11736</name>
</gene>
<dbReference type="AlphaFoldDB" id="A0A1I4SIU1"/>